<evidence type="ECO:0000313" key="2">
    <source>
        <dbReference type="Proteomes" id="UP000676325"/>
    </source>
</evidence>
<organism evidence="1 2">
    <name type="scientific">Actinospica acidithermotolerans</name>
    <dbReference type="NCBI Taxonomy" id="2828514"/>
    <lineage>
        <taxon>Bacteria</taxon>
        <taxon>Bacillati</taxon>
        <taxon>Actinomycetota</taxon>
        <taxon>Actinomycetes</taxon>
        <taxon>Catenulisporales</taxon>
        <taxon>Actinospicaceae</taxon>
        <taxon>Actinospica</taxon>
    </lineage>
</organism>
<name>A0A941EGR5_9ACTN</name>
<dbReference type="AlphaFoldDB" id="A0A941EGR5"/>
<keyword evidence="2" id="KW-1185">Reference proteome</keyword>
<accession>A0A941EGR5</accession>
<proteinExistence type="predicted"/>
<dbReference type="Proteomes" id="UP000676325">
    <property type="component" value="Unassembled WGS sequence"/>
</dbReference>
<protein>
    <submittedName>
        <fullName evidence="1">Uncharacterized protein</fullName>
    </submittedName>
</protein>
<dbReference type="EMBL" id="JAGSOH010000133">
    <property type="protein sequence ID" value="MBR7830453.1"/>
    <property type="molecule type" value="Genomic_DNA"/>
</dbReference>
<comment type="caution">
    <text evidence="1">The sequence shown here is derived from an EMBL/GenBank/DDBJ whole genome shotgun (WGS) entry which is preliminary data.</text>
</comment>
<gene>
    <name evidence="1" type="ORF">KDK95_29400</name>
</gene>
<dbReference type="RefSeq" id="WP_212521579.1">
    <property type="nucleotide sequence ID" value="NZ_JAGSOH010000133.1"/>
</dbReference>
<evidence type="ECO:0000313" key="1">
    <source>
        <dbReference type="EMBL" id="MBR7830453.1"/>
    </source>
</evidence>
<sequence>MNPSAPTLEKDPRFAAGHRPYRGVGCYDTAARRDALTTALNATVHALEQAHAADPDAEQAFPTAPGVWAHERTQARAALREAVGGWASCAAAAIDDEALPVDAVRVLIKHATTEAARAQRGLSAEWIAELQATLGQILSNPLGASGSALRLAAAHCRTLVDLMNDPTGYQGTTS</sequence>
<reference evidence="1" key="1">
    <citation type="submission" date="2021-04" db="EMBL/GenBank/DDBJ databases">
        <title>Genome based classification of Actinospica acidithermotolerans sp. nov., an actinobacterium isolated from an Indonesian hot spring.</title>
        <authorList>
            <person name="Kusuma A.B."/>
            <person name="Putra K.E."/>
            <person name="Nafisah S."/>
            <person name="Loh J."/>
            <person name="Nouioui I."/>
            <person name="Goodfellow M."/>
        </authorList>
    </citation>
    <scope>NUCLEOTIDE SEQUENCE</scope>
    <source>
        <strain evidence="1">MGRD01-02</strain>
    </source>
</reference>